<protein>
    <submittedName>
        <fullName evidence="5">Glycosyltransferase family 2 protein</fullName>
        <ecNumber evidence="5">2.4.-.-</ecNumber>
    </submittedName>
</protein>
<dbReference type="Pfam" id="PF00535">
    <property type="entry name" value="Glycos_transf_2"/>
    <property type="match status" value="1"/>
</dbReference>
<comment type="similarity">
    <text evidence="1">Belongs to the glycosyltransferase 2 family.</text>
</comment>
<dbReference type="CDD" id="cd00761">
    <property type="entry name" value="Glyco_tranf_GTA_type"/>
    <property type="match status" value="1"/>
</dbReference>
<feature type="domain" description="Glycosyltransferase 2-like" evidence="4">
    <location>
        <begin position="5"/>
        <end position="149"/>
    </location>
</feature>
<evidence type="ECO:0000256" key="1">
    <source>
        <dbReference type="ARBA" id="ARBA00006739"/>
    </source>
</evidence>
<dbReference type="InterPro" id="IPR001173">
    <property type="entry name" value="Glyco_trans_2-like"/>
</dbReference>
<name>A0ABU7INW1_9FLAO</name>
<reference evidence="5 6" key="1">
    <citation type="submission" date="2024-01" db="EMBL/GenBank/DDBJ databases">
        <title>Maribacter spp. originated from different algae showed divergent polysaccharides utilization ability.</title>
        <authorList>
            <person name="Wang H."/>
            <person name="Wu Y."/>
        </authorList>
    </citation>
    <scope>NUCLEOTIDE SEQUENCE [LARGE SCALE GENOMIC DNA]</scope>
    <source>
        <strain evidence="5 6">PR1</strain>
    </source>
</reference>
<evidence type="ECO:0000256" key="2">
    <source>
        <dbReference type="ARBA" id="ARBA00022676"/>
    </source>
</evidence>
<gene>
    <name evidence="5" type="ORF">V1I91_01080</name>
</gene>
<dbReference type="Proteomes" id="UP001356308">
    <property type="component" value="Unassembled WGS sequence"/>
</dbReference>
<dbReference type="Gene3D" id="3.90.550.10">
    <property type="entry name" value="Spore Coat Polysaccharide Biosynthesis Protein SpsA, Chain A"/>
    <property type="match status" value="1"/>
</dbReference>
<keyword evidence="2 5" id="KW-0328">Glycosyltransferase</keyword>
<dbReference type="InterPro" id="IPR029044">
    <property type="entry name" value="Nucleotide-diphossugar_trans"/>
</dbReference>
<accession>A0ABU7INW1</accession>
<sequence>MEYYVIIPAHNEEAYLKLALESITLQTLPPKKVVVVNDNSTDNTEKIIDEYTSSIPYIQKLNTTSSNIHLPGSKVVNAFQSGLKLLDEKYDFLVKLDADIILPADYFEKTAQIFSKRKKVGIAGGFAYEQNEKKEWKLNHPMDTNHVRGAFKAYSKKCFNTIGGLKRAMGWDTVDELLAQFHGFEVYTDDTLKVKHLRPTGKGYNAKAKLLQGKAMYSMRYGFWITLVASIKMAYLSKNAKVFIDNLTGYLDAQRKKEKFLVTKKEGKFIRSFRWKKIKSKLMT</sequence>
<dbReference type="RefSeq" id="WP_272649478.1">
    <property type="nucleotide sequence ID" value="NZ_JAZDDG010000001.1"/>
</dbReference>
<evidence type="ECO:0000256" key="3">
    <source>
        <dbReference type="ARBA" id="ARBA00022679"/>
    </source>
</evidence>
<evidence type="ECO:0000313" key="6">
    <source>
        <dbReference type="Proteomes" id="UP001356308"/>
    </source>
</evidence>
<dbReference type="PANTHER" id="PTHR43630:SF1">
    <property type="entry name" value="POLY-BETA-1,6-N-ACETYL-D-GLUCOSAMINE SYNTHASE"/>
    <property type="match status" value="1"/>
</dbReference>
<dbReference type="EC" id="2.4.-.-" evidence="5"/>
<organism evidence="5 6">
    <name type="scientific">Maribacter cobaltidurans</name>
    <dbReference type="NCBI Taxonomy" id="1178778"/>
    <lineage>
        <taxon>Bacteria</taxon>
        <taxon>Pseudomonadati</taxon>
        <taxon>Bacteroidota</taxon>
        <taxon>Flavobacteriia</taxon>
        <taxon>Flavobacteriales</taxon>
        <taxon>Flavobacteriaceae</taxon>
        <taxon>Maribacter</taxon>
    </lineage>
</organism>
<dbReference type="SUPFAM" id="SSF53448">
    <property type="entry name" value="Nucleotide-diphospho-sugar transferases"/>
    <property type="match status" value="1"/>
</dbReference>
<evidence type="ECO:0000313" key="5">
    <source>
        <dbReference type="EMBL" id="MEE1974644.1"/>
    </source>
</evidence>
<dbReference type="GO" id="GO:0016757">
    <property type="term" value="F:glycosyltransferase activity"/>
    <property type="evidence" value="ECO:0007669"/>
    <property type="project" value="UniProtKB-KW"/>
</dbReference>
<keyword evidence="6" id="KW-1185">Reference proteome</keyword>
<comment type="caution">
    <text evidence="5">The sequence shown here is derived from an EMBL/GenBank/DDBJ whole genome shotgun (WGS) entry which is preliminary data.</text>
</comment>
<evidence type="ECO:0000259" key="4">
    <source>
        <dbReference type="Pfam" id="PF00535"/>
    </source>
</evidence>
<keyword evidence="3 5" id="KW-0808">Transferase</keyword>
<proteinExistence type="inferred from homology"/>
<dbReference type="PANTHER" id="PTHR43630">
    <property type="entry name" value="POLY-BETA-1,6-N-ACETYL-D-GLUCOSAMINE SYNTHASE"/>
    <property type="match status" value="1"/>
</dbReference>
<dbReference type="EMBL" id="JAZDDG010000001">
    <property type="protein sequence ID" value="MEE1974644.1"/>
    <property type="molecule type" value="Genomic_DNA"/>
</dbReference>